<keyword evidence="2" id="KW-1185">Reference proteome</keyword>
<evidence type="ECO:0000313" key="1">
    <source>
        <dbReference type="EMBL" id="KAK2183027.1"/>
    </source>
</evidence>
<accession>A0AAD9L4C5</accession>
<name>A0AAD9L4C5_RIDPI</name>
<dbReference type="EMBL" id="JAODUO010000327">
    <property type="protein sequence ID" value="KAK2183027.1"/>
    <property type="molecule type" value="Genomic_DNA"/>
</dbReference>
<sequence>MSTGSTRAVDTVTAVAHGSCTATVSTRRPMADILAHV</sequence>
<reference evidence="1" key="1">
    <citation type="journal article" date="2023" name="Mol. Biol. Evol.">
        <title>Third-Generation Sequencing Reveals the Adaptive Role of the Epigenome in Three Deep-Sea Polychaetes.</title>
        <authorList>
            <person name="Perez M."/>
            <person name="Aroh O."/>
            <person name="Sun Y."/>
            <person name="Lan Y."/>
            <person name="Juniper S.K."/>
            <person name="Young C.R."/>
            <person name="Angers B."/>
            <person name="Qian P.Y."/>
        </authorList>
    </citation>
    <scope>NUCLEOTIDE SEQUENCE</scope>
    <source>
        <strain evidence="1">R07B-5</strain>
    </source>
</reference>
<dbReference type="AlphaFoldDB" id="A0AAD9L4C5"/>
<evidence type="ECO:0000313" key="2">
    <source>
        <dbReference type="Proteomes" id="UP001209878"/>
    </source>
</evidence>
<organism evidence="1 2">
    <name type="scientific">Ridgeia piscesae</name>
    <name type="common">Tubeworm</name>
    <dbReference type="NCBI Taxonomy" id="27915"/>
    <lineage>
        <taxon>Eukaryota</taxon>
        <taxon>Metazoa</taxon>
        <taxon>Spiralia</taxon>
        <taxon>Lophotrochozoa</taxon>
        <taxon>Annelida</taxon>
        <taxon>Polychaeta</taxon>
        <taxon>Sedentaria</taxon>
        <taxon>Canalipalpata</taxon>
        <taxon>Sabellida</taxon>
        <taxon>Siboglinidae</taxon>
        <taxon>Ridgeia</taxon>
    </lineage>
</organism>
<comment type="caution">
    <text evidence="1">The sequence shown here is derived from an EMBL/GenBank/DDBJ whole genome shotgun (WGS) entry which is preliminary data.</text>
</comment>
<gene>
    <name evidence="1" type="ORF">NP493_327g03007</name>
</gene>
<proteinExistence type="predicted"/>
<protein>
    <submittedName>
        <fullName evidence="1">Uncharacterized protein</fullName>
    </submittedName>
</protein>
<dbReference type="Proteomes" id="UP001209878">
    <property type="component" value="Unassembled WGS sequence"/>
</dbReference>